<evidence type="ECO:0000256" key="3">
    <source>
        <dbReference type="ARBA" id="ARBA00022801"/>
    </source>
</evidence>
<feature type="region of interest" description="Disordered" evidence="7">
    <location>
        <begin position="260"/>
        <end position="296"/>
    </location>
</feature>
<dbReference type="SUPFAM" id="SSF51445">
    <property type="entry name" value="(Trans)glycosidases"/>
    <property type="match status" value="1"/>
</dbReference>
<reference evidence="9" key="1">
    <citation type="submission" date="2021-01" db="EMBL/GenBank/DDBJ databases">
        <title>Whole genome shotgun sequence of Actinoplanes tereljensis NBRC 105297.</title>
        <authorList>
            <person name="Komaki H."/>
            <person name="Tamura T."/>
        </authorList>
    </citation>
    <scope>NUCLEOTIDE SEQUENCE</scope>
    <source>
        <strain evidence="9">NBRC 105297</strain>
    </source>
</reference>
<feature type="domain" description="Glycoside hydrolase family 5" evidence="8">
    <location>
        <begin position="311"/>
        <end position="561"/>
    </location>
</feature>
<evidence type="ECO:0000313" key="10">
    <source>
        <dbReference type="Proteomes" id="UP000623608"/>
    </source>
</evidence>
<dbReference type="Pfam" id="PF00150">
    <property type="entry name" value="Cellulase"/>
    <property type="match status" value="1"/>
</dbReference>
<comment type="similarity">
    <text evidence="5">Belongs to the glycosyl hydrolase 5 (cellulase A) family.</text>
</comment>
<dbReference type="EC" id="3.2.1.4" evidence="2"/>
<evidence type="ECO:0000256" key="5">
    <source>
        <dbReference type="RuleBase" id="RU361153"/>
    </source>
</evidence>
<evidence type="ECO:0000313" key="9">
    <source>
        <dbReference type="EMBL" id="GIF19585.1"/>
    </source>
</evidence>
<feature type="coiled-coil region" evidence="6">
    <location>
        <begin position="184"/>
        <end position="211"/>
    </location>
</feature>
<sequence length="604" mass="63274">MYRSRSRFTRDRRWQIAAVAGVAVVVAGVGLGVASADAAVPTVNCPQVKIGVAVPAQQQADVQRNLELLNTQITEANARLKSTVGQGGPQFIQNAILGPLKDKRIATINRIETAIGRNAAKPDLNAEGLAPCTLNQGGGASPQQNTAPPATATSAPAAAGGGDGLPTVDCPDVTIGVAVPAQQQADVQRNLELLQTQIAEANARIRSTVGQGGPQFIQNAILGPLKDKRFATINRIETAIGRNAAKPDLNAEGLAPCTLNEAGGATAEPTTAAPTTAAPTTEAPAQPGADAPAGSPVEVNGQLSVCGVQLCNEAGTAIQLRGMSSHGLQFFPNCVNAGSLSALRNDWKADFIRLSMYVQEGGLETDPTGFTNKVNGLVDQATELGLYVVVDFHILTPGDPNVNLGLAKTFFQNVTAKHADNNNVIYEIANEPNGVSWDGIKNYADQVIPVIRANSPDSVVLVGTRGFSSLGLTDGSDEKEILADPVDFKNIMYTFHFYAASHGADRRAVVARAAKELPLFVSEFGTQTFTGDGNNDFTSTDAWLDLLKANKISYGMWSLSDGRETNSAFKQGTCAGTNFNGAGVLTESGRYIRSRILTGVGNPN</sequence>
<name>A0A919NJ07_9ACTN</name>
<accession>A0A919NJ07</accession>
<organism evidence="9 10">
    <name type="scientific">Paractinoplanes tereljensis</name>
    <dbReference type="NCBI Taxonomy" id="571912"/>
    <lineage>
        <taxon>Bacteria</taxon>
        <taxon>Bacillati</taxon>
        <taxon>Actinomycetota</taxon>
        <taxon>Actinomycetes</taxon>
        <taxon>Micromonosporales</taxon>
        <taxon>Micromonosporaceae</taxon>
        <taxon>Paractinoplanes</taxon>
    </lineage>
</organism>
<proteinExistence type="inferred from homology"/>
<keyword evidence="6" id="KW-0175">Coiled coil</keyword>
<feature type="compositionally biased region" description="Low complexity" evidence="7">
    <location>
        <begin position="146"/>
        <end position="158"/>
    </location>
</feature>
<feature type="compositionally biased region" description="Low complexity" evidence="7">
    <location>
        <begin position="261"/>
        <end position="296"/>
    </location>
</feature>
<dbReference type="PANTHER" id="PTHR34142">
    <property type="entry name" value="ENDO-BETA-1,4-GLUCANASE A"/>
    <property type="match status" value="1"/>
</dbReference>
<evidence type="ECO:0000256" key="6">
    <source>
        <dbReference type="SAM" id="Coils"/>
    </source>
</evidence>
<dbReference type="Gene3D" id="3.20.20.80">
    <property type="entry name" value="Glycosidases"/>
    <property type="match status" value="1"/>
</dbReference>
<feature type="region of interest" description="Disordered" evidence="7">
    <location>
        <begin position="132"/>
        <end position="165"/>
    </location>
</feature>
<dbReference type="GO" id="GO:0000272">
    <property type="term" value="P:polysaccharide catabolic process"/>
    <property type="evidence" value="ECO:0007669"/>
    <property type="project" value="InterPro"/>
</dbReference>
<dbReference type="InterPro" id="IPR001547">
    <property type="entry name" value="Glyco_hydro_5"/>
</dbReference>
<keyword evidence="4 5" id="KW-0326">Glycosidase</keyword>
<evidence type="ECO:0000256" key="4">
    <source>
        <dbReference type="ARBA" id="ARBA00023295"/>
    </source>
</evidence>
<evidence type="ECO:0000259" key="8">
    <source>
        <dbReference type="Pfam" id="PF00150"/>
    </source>
</evidence>
<evidence type="ECO:0000256" key="1">
    <source>
        <dbReference type="ARBA" id="ARBA00000966"/>
    </source>
</evidence>
<evidence type="ECO:0000256" key="7">
    <source>
        <dbReference type="SAM" id="MobiDB-lite"/>
    </source>
</evidence>
<dbReference type="AlphaFoldDB" id="A0A919NJ07"/>
<keyword evidence="10" id="KW-1185">Reference proteome</keyword>
<dbReference type="GO" id="GO:0008810">
    <property type="term" value="F:cellulase activity"/>
    <property type="evidence" value="ECO:0007669"/>
    <property type="project" value="UniProtKB-EC"/>
</dbReference>
<evidence type="ECO:0000256" key="2">
    <source>
        <dbReference type="ARBA" id="ARBA00012601"/>
    </source>
</evidence>
<comment type="catalytic activity">
    <reaction evidence="1">
        <text>Endohydrolysis of (1-&gt;4)-beta-D-glucosidic linkages in cellulose, lichenin and cereal beta-D-glucans.</text>
        <dbReference type="EC" id="3.2.1.4"/>
    </reaction>
</comment>
<dbReference type="PANTHER" id="PTHR34142:SF1">
    <property type="entry name" value="GLYCOSIDE HYDROLASE FAMILY 5 DOMAIN-CONTAINING PROTEIN"/>
    <property type="match status" value="1"/>
</dbReference>
<dbReference type="InterPro" id="IPR017853">
    <property type="entry name" value="GH"/>
</dbReference>
<comment type="caution">
    <text evidence="9">The sequence shown here is derived from an EMBL/GenBank/DDBJ whole genome shotgun (WGS) entry which is preliminary data.</text>
</comment>
<dbReference type="EMBL" id="BOMY01000016">
    <property type="protein sequence ID" value="GIF19585.1"/>
    <property type="molecule type" value="Genomic_DNA"/>
</dbReference>
<dbReference type="RefSeq" id="WP_203803677.1">
    <property type="nucleotide sequence ID" value="NZ_BOMY01000016.1"/>
</dbReference>
<gene>
    <name evidence="9" type="ORF">Ate02nite_23150</name>
</gene>
<protein>
    <recommendedName>
        <fullName evidence="2">cellulase</fullName>
        <ecNumber evidence="2">3.2.1.4</ecNumber>
    </recommendedName>
</protein>
<dbReference type="InterPro" id="IPR018087">
    <property type="entry name" value="Glyco_hydro_5_CS"/>
</dbReference>
<keyword evidence="3 5" id="KW-0378">Hydrolase</keyword>
<dbReference type="Proteomes" id="UP000623608">
    <property type="component" value="Unassembled WGS sequence"/>
</dbReference>
<dbReference type="PROSITE" id="PS00659">
    <property type="entry name" value="GLYCOSYL_HYDROL_F5"/>
    <property type="match status" value="1"/>
</dbReference>